<dbReference type="AlphaFoldDB" id="A0A1J4KWE8"/>
<keyword evidence="1" id="KW-0813">Transport</keyword>
<keyword evidence="3" id="KW-1185">Reference proteome</keyword>
<gene>
    <name evidence="2" type="ORF">TRFO_02910</name>
</gene>
<sequence>MSSPDDGMWDEVKKFTFSLPELVATEFKPYDYAVSVWKKTQKDSNLEVSSHKETLKRAREHTGKVADAYLSKFQAISQAFVHKSQVTENIERTLAKSKQTIIDTQKRFNADPALLLKSWKKVLKYQKEIDILTQIEDLVQTPTIVFQLVDQGNILEAVNKIQGSMIIFETDQHMREITALQDVRTRLESCKNRVIDIIFENLFQELFIEDRPDNFSFFPSSFSDTAPMVDSSKTREYISALVTLQSTSTFIEQLREQLPLKLAELMTKTADQIKVKKQRAISEAKDIFGEFVEVYQSFNPQNPLINFIDAVLCKIWVLLVQCSVIDESSIFPSEQKDSVTLAPAWKVIIEEIGLITNVFTVSSGNKSVVSRKLTYHFLSADTTPTNATYNNLRIQLGIRPSAYNILHIYPLVKNFRNMAVQVLNLVDLSTSDDEKFAKESEGMIKARSNDLANTPVNPRTIKVDSHNAPVFLNASFFIDNIAHFIRAGKKFVSLQNVMAEAACDVIGKFCSQCATMFDQINEKSRFFSKSLVNIDSYLGQPLVNSILVKGNEDIDADYLSAFYKFEFQNEDILYSGRKVLTIEDTVRERFQLPTIATIAESLIFLRDKIIEFLRKNPFTKSSMAIFNRTLRSVNVLINKCLIFIHVELRCRCYAEIVNALKGSSYKIQSVPQNPDNYATVLTQMYTSTYERLEPCLVSSRLLFAFIGIPNLVYALHIRFLPQVREINEKGAQAILQNLMLFRQTFSNTHFPEMPMFSKAHWFANNIYLAPDRIIHALKGKKQFFTYDEIKPIFQMQQKQNENIADALEELQLLFMEKKEEEEE</sequence>
<accession>A0A1J4KWE8</accession>
<reference evidence="2" key="1">
    <citation type="submission" date="2016-10" db="EMBL/GenBank/DDBJ databases">
        <authorList>
            <person name="Benchimol M."/>
            <person name="Almeida L.G."/>
            <person name="Vasconcelos A.T."/>
            <person name="Perreira-Neves A."/>
            <person name="Rosa I.A."/>
            <person name="Tasca T."/>
            <person name="Bogo M.R."/>
            <person name="de Souza W."/>
        </authorList>
    </citation>
    <scope>NUCLEOTIDE SEQUENCE [LARGE SCALE GENOMIC DNA]</scope>
    <source>
        <strain evidence="2">K</strain>
    </source>
</reference>
<dbReference type="Proteomes" id="UP000179807">
    <property type="component" value="Unassembled WGS sequence"/>
</dbReference>
<evidence type="ECO:0000313" key="2">
    <source>
        <dbReference type="EMBL" id="OHT15563.1"/>
    </source>
</evidence>
<keyword evidence="1" id="KW-0653">Protein transport</keyword>
<dbReference type="PANTHER" id="PTHR14146:SF0">
    <property type="entry name" value="EXOCYST COMPLEX COMPONENT 4"/>
    <property type="match status" value="1"/>
</dbReference>
<dbReference type="PANTHER" id="PTHR14146">
    <property type="entry name" value="EXOCYST COMPLEX COMPONENT 4"/>
    <property type="match status" value="1"/>
</dbReference>
<dbReference type="GeneID" id="94825688"/>
<keyword evidence="1" id="KW-0268">Exocytosis</keyword>
<dbReference type="OrthoDB" id="272977at2759"/>
<comment type="function">
    <text evidence="1">Component of the exocyst complex involved in the docking of exocytic vesicles with fusion sites on the plasma membrane.</text>
</comment>
<proteinExistence type="inferred from homology"/>
<protein>
    <recommendedName>
        <fullName evidence="1">Exocyst complex component Sec8</fullName>
    </recommendedName>
</protein>
<evidence type="ECO:0000313" key="3">
    <source>
        <dbReference type="Proteomes" id="UP000179807"/>
    </source>
</evidence>
<dbReference type="EMBL" id="MLAK01000217">
    <property type="protein sequence ID" value="OHT15563.1"/>
    <property type="molecule type" value="Genomic_DNA"/>
</dbReference>
<dbReference type="GO" id="GO:0015031">
    <property type="term" value="P:protein transport"/>
    <property type="evidence" value="ECO:0007669"/>
    <property type="project" value="UniProtKB-KW"/>
</dbReference>
<evidence type="ECO:0000256" key="1">
    <source>
        <dbReference type="RuleBase" id="RU367079"/>
    </source>
</evidence>
<name>A0A1J4KWE8_9EUKA</name>
<dbReference type="GO" id="GO:0006612">
    <property type="term" value="P:protein targeting to membrane"/>
    <property type="evidence" value="ECO:0007669"/>
    <property type="project" value="UniProtKB-UniRule"/>
</dbReference>
<dbReference type="GO" id="GO:0000145">
    <property type="term" value="C:exocyst"/>
    <property type="evidence" value="ECO:0007669"/>
    <property type="project" value="UniProtKB-UniRule"/>
</dbReference>
<dbReference type="InterPro" id="IPR039682">
    <property type="entry name" value="Sec8/EXOC4"/>
</dbReference>
<comment type="caution">
    <text evidence="2">The sequence shown here is derived from an EMBL/GenBank/DDBJ whole genome shotgun (WGS) entry which is preliminary data.</text>
</comment>
<dbReference type="VEuPathDB" id="TrichDB:TRFO_02910"/>
<dbReference type="GO" id="GO:0006893">
    <property type="term" value="P:Golgi to plasma membrane transport"/>
    <property type="evidence" value="ECO:0007669"/>
    <property type="project" value="TreeGrafter"/>
</dbReference>
<organism evidence="2 3">
    <name type="scientific">Tritrichomonas foetus</name>
    <dbReference type="NCBI Taxonomy" id="1144522"/>
    <lineage>
        <taxon>Eukaryota</taxon>
        <taxon>Metamonada</taxon>
        <taxon>Parabasalia</taxon>
        <taxon>Tritrichomonadida</taxon>
        <taxon>Tritrichomonadidae</taxon>
        <taxon>Tritrichomonas</taxon>
    </lineage>
</organism>
<comment type="similarity">
    <text evidence="1">Belongs to the SEC8 family.</text>
</comment>
<dbReference type="GO" id="GO:0090522">
    <property type="term" value="P:vesicle tethering involved in exocytosis"/>
    <property type="evidence" value="ECO:0007669"/>
    <property type="project" value="UniProtKB-UniRule"/>
</dbReference>
<dbReference type="RefSeq" id="XP_068368699.1">
    <property type="nucleotide sequence ID" value="XM_068490984.1"/>
</dbReference>